<evidence type="ECO:0000313" key="5">
    <source>
        <dbReference type="Proteomes" id="UP000229362"/>
    </source>
</evidence>
<dbReference type="InterPro" id="IPR020557">
    <property type="entry name" value="Fumarate_lyase_CS"/>
</dbReference>
<dbReference type="InterPro" id="IPR024083">
    <property type="entry name" value="Fumarase/histidase_N"/>
</dbReference>
<evidence type="ECO:0000259" key="3">
    <source>
        <dbReference type="Pfam" id="PF10415"/>
    </source>
</evidence>
<dbReference type="GO" id="GO:0006099">
    <property type="term" value="P:tricarboxylic acid cycle"/>
    <property type="evidence" value="ECO:0007669"/>
    <property type="project" value="InterPro"/>
</dbReference>
<accession>A0A2M6W198</accession>
<gene>
    <name evidence="4" type="primary">aspA</name>
    <name evidence="4" type="ORF">COU33_02865</name>
</gene>
<dbReference type="PRINTS" id="PR00149">
    <property type="entry name" value="FUMRATELYASE"/>
</dbReference>
<feature type="domain" description="Fumarate lyase N-terminal" evidence="2">
    <location>
        <begin position="29"/>
        <end position="345"/>
    </location>
</feature>
<dbReference type="PANTHER" id="PTHR42696">
    <property type="entry name" value="ASPARTATE AMMONIA-LYASE"/>
    <property type="match status" value="1"/>
</dbReference>
<proteinExistence type="predicted"/>
<dbReference type="GO" id="GO:0008797">
    <property type="term" value="F:aspartate ammonia-lyase activity"/>
    <property type="evidence" value="ECO:0007669"/>
    <property type="project" value="UniProtKB-EC"/>
</dbReference>
<evidence type="ECO:0000259" key="2">
    <source>
        <dbReference type="Pfam" id="PF00206"/>
    </source>
</evidence>
<dbReference type="AlphaFoldDB" id="A0A2M6W198"/>
<name>A0A2M6W198_9BACT</name>
<dbReference type="PRINTS" id="PR00145">
    <property type="entry name" value="ARGSUCLYASE"/>
</dbReference>
<dbReference type="InterPro" id="IPR018951">
    <property type="entry name" value="Fumarase_C_C"/>
</dbReference>
<dbReference type="Proteomes" id="UP000229362">
    <property type="component" value="Unassembled WGS sequence"/>
</dbReference>
<dbReference type="GO" id="GO:0005829">
    <property type="term" value="C:cytosol"/>
    <property type="evidence" value="ECO:0007669"/>
    <property type="project" value="TreeGrafter"/>
</dbReference>
<dbReference type="PROSITE" id="PS00163">
    <property type="entry name" value="FUMARATE_LYASES"/>
    <property type="match status" value="1"/>
</dbReference>
<dbReference type="InterPro" id="IPR051546">
    <property type="entry name" value="Aspartate_Ammonia-Lyase"/>
</dbReference>
<feature type="domain" description="Fumarase C C-terminal" evidence="3">
    <location>
        <begin position="412"/>
        <end position="463"/>
    </location>
</feature>
<dbReference type="SUPFAM" id="SSF48557">
    <property type="entry name" value="L-aspartase-like"/>
    <property type="match status" value="1"/>
</dbReference>
<organism evidence="4 5">
    <name type="scientific">Candidatus Magasanikbacteria bacterium CG10_big_fil_rev_8_21_14_0_10_43_6</name>
    <dbReference type="NCBI Taxonomy" id="1974650"/>
    <lineage>
        <taxon>Bacteria</taxon>
        <taxon>Candidatus Magasanikiibacteriota</taxon>
    </lineage>
</organism>
<dbReference type="EMBL" id="PFBZ01000124">
    <property type="protein sequence ID" value="PIT86490.1"/>
    <property type="molecule type" value="Genomic_DNA"/>
</dbReference>
<dbReference type="FunFam" id="1.20.200.10:FF:000001">
    <property type="entry name" value="Fumarate hydratase, mitochondrial"/>
    <property type="match status" value="1"/>
</dbReference>
<dbReference type="PANTHER" id="PTHR42696:SF2">
    <property type="entry name" value="ASPARTATE AMMONIA-LYASE"/>
    <property type="match status" value="1"/>
</dbReference>
<evidence type="ECO:0000256" key="1">
    <source>
        <dbReference type="ARBA" id="ARBA00023239"/>
    </source>
</evidence>
<dbReference type="EC" id="4.3.1.1" evidence="4"/>
<protein>
    <submittedName>
        <fullName evidence="4">Aspartate ammonia-lyase</fullName>
        <ecNumber evidence="4">4.3.1.1</ecNumber>
    </submittedName>
</protein>
<dbReference type="InterPro" id="IPR008948">
    <property type="entry name" value="L-Aspartase-like"/>
</dbReference>
<dbReference type="Pfam" id="PF10415">
    <property type="entry name" value="FumaraseC_C"/>
    <property type="match status" value="1"/>
</dbReference>
<dbReference type="GO" id="GO:0006531">
    <property type="term" value="P:aspartate metabolic process"/>
    <property type="evidence" value="ECO:0007669"/>
    <property type="project" value="TreeGrafter"/>
</dbReference>
<dbReference type="Gene3D" id="1.10.275.10">
    <property type="entry name" value="Fumarase/aspartase (N-terminal domain)"/>
    <property type="match status" value="1"/>
</dbReference>
<dbReference type="Gene3D" id="1.20.200.10">
    <property type="entry name" value="Fumarase/aspartase (Central domain)"/>
    <property type="match status" value="1"/>
</dbReference>
<dbReference type="NCBIfam" id="NF008909">
    <property type="entry name" value="PRK12273.1"/>
    <property type="match status" value="1"/>
</dbReference>
<evidence type="ECO:0000313" key="4">
    <source>
        <dbReference type="EMBL" id="PIT86490.1"/>
    </source>
</evidence>
<comment type="caution">
    <text evidence="4">The sequence shown here is derived from an EMBL/GenBank/DDBJ whole genome shotgun (WGS) entry which is preliminary data.</text>
</comment>
<dbReference type="Pfam" id="PF00206">
    <property type="entry name" value="Lyase_1"/>
    <property type="match status" value="1"/>
</dbReference>
<reference evidence="5" key="1">
    <citation type="submission" date="2017-09" db="EMBL/GenBank/DDBJ databases">
        <title>Depth-based differentiation of microbial function through sediment-hosted aquifers and enrichment of novel symbionts in the deep terrestrial subsurface.</title>
        <authorList>
            <person name="Probst A.J."/>
            <person name="Ladd B."/>
            <person name="Jarett J.K."/>
            <person name="Geller-Mcgrath D.E."/>
            <person name="Sieber C.M.K."/>
            <person name="Emerson J.B."/>
            <person name="Anantharaman K."/>
            <person name="Thomas B.C."/>
            <person name="Malmstrom R."/>
            <person name="Stieglmeier M."/>
            <person name="Klingl A."/>
            <person name="Woyke T."/>
            <person name="Ryan C.M."/>
            <person name="Banfield J.F."/>
        </authorList>
    </citation>
    <scope>NUCLEOTIDE SEQUENCE [LARGE SCALE GENOMIC DNA]</scope>
</reference>
<dbReference type="InterPro" id="IPR022761">
    <property type="entry name" value="Fumarate_lyase_N"/>
</dbReference>
<sequence>MKLSHNNSAYTLPKTETSSKEPLDYKTILYQKETAKALENFQVTGQPCALQLMKNVAAVKIATAYGNEQTDRLPSYISHAIQEAGQYILEGHCDDQFPTDQIQGGAGTSMHMNVNEVMATYATLLLEQKTTVHPIDHVNMGQSTNDVIPTAMKITVLQLLDTLIATYTTLHTGLEQKAKEFADVIKVGRTHLQDAVPITLGQEFNAHATMAQRDLERIQSVKRHLYSVNIGGTAVGTGLTASRAYIQETLQKLRQITGYQLVSASDLVDATQYPDAFLEVSAILTVLAANQIKMMNDIRLMASGPRAGLGEITLEARQKGSSIMPGKINPVMPELVNQVCFQVVGNHQTILMAIQAGQFELNVMLPVVAKNLFESITVLNNGLHQFNTYCLHSIKANRAVCKQAFDTSYAAATALSPNIGYDKTTKLVERVVTSGDTFEHVVVEENVMTQQEYSAFITSKKLTEIR</sequence>
<keyword evidence="1 4" id="KW-0456">Lyase</keyword>
<dbReference type="InterPro" id="IPR000362">
    <property type="entry name" value="Fumarate_lyase_fam"/>
</dbReference>
<dbReference type="Gene3D" id="1.10.40.30">
    <property type="entry name" value="Fumarase/aspartase (C-terminal domain)"/>
    <property type="match status" value="1"/>
</dbReference>